<protein>
    <submittedName>
        <fullName evidence="2">Uncharacterized protein</fullName>
    </submittedName>
</protein>
<dbReference type="EnsemblMetazoa" id="G16200.3">
    <property type="protein sequence ID" value="G16200.3:cds"/>
    <property type="gene ID" value="G16200"/>
</dbReference>
<dbReference type="Gene3D" id="2.60.40.640">
    <property type="match status" value="1"/>
</dbReference>
<name>A0A8W8IWR3_MAGGI</name>
<evidence type="ECO:0000313" key="2">
    <source>
        <dbReference type="EnsemblMetazoa" id="G16200.3:cds"/>
    </source>
</evidence>
<dbReference type="AlphaFoldDB" id="A0A8W8IWR3"/>
<dbReference type="InterPro" id="IPR014756">
    <property type="entry name" value="Ig_E-set"/>
</dbReference>
<proteinExistence type="predicted"/>
<organism evidence="2 3">
    <name type="scientific">Magallana gigas</name>
    <name type="common">Pacific oyster</name>
    <name type="synonym">Crassostrea gigas</name>
    <dbReference type="NCBI Taxonomy" id="29159"/>
    <lineage>
        <taxon>Eukaryota</taxon>
        <taxon>Metazoa</taxon>
        <taxon>Spiralia</taxon>
        <taxon>Lophotrochozoa</taxon>
        <taxon>Mollusca</taxon>
        <taxon>Bivalvia</taxon>
        <taxon>Autobranchia</taxon>
        <taxon>Pteriomorphia</taxon>
        <taxon>Ostreida</taxon>
        <taxon>Ostreoidea</taxon>
        <taxon>Ostreidae</taxon>
        <taxon>Magallana</taxon>
    </lineage>
</organism>
<evidence type="ECO:0000256" key="1">
    <source>
        <dbReference type="SAM" id="MobiDB-lite"/>
    </source>
</evidence>
<feature type="region of interest" description="Disordered" evidence="1">
    <location>
        <begin position="1"/>
        <end position="37"/>
    </location>
</feature>
<dbReference type="Proteomes" id="UP000005408">
    <property type="component" value="Unassembled WGS sequence"/>
</dbReference>
<accession>A0A8W8IWR3</accession>
<reference evidence="2" key="1">
    <citation type="submission" date="2022-08" db="UniProtKB">
        <authorList>
            <consortium name="EnsemblMetazoa"/>
        </authorList>
    </citation>
    <scope>IDENTIFICATION</scope>
    <source>
        <strain evidence="2">05x7-T-G4-1.051#20</strain>
    </source>
</reference>
<dbReference type="SUPFAM" id="SSF81296">
    <property type="entry name" value="E set domains"/>
    <property type="match status" value="1"/>
</dbReference>
<dbReference type="InterPro" id="IPR014752">
    <property type="entry name" value="Arrestin-like_C"/>
</dbReference>
<evidence type="ECO:0000313" key="3">
    <source>
        <dbReference type="Proteomes" id="UP000005408"/>
    </source>
</evidence>
<sequence length="77" mass="8524">DLCVELPFTLTHPKPPESPPPSRPISVVSKEGENAPVDTDLIQLDTNGVEPVKDDDFIFEDFARLRLKGHDPDDTEA</sequence>
<keyword evidence="3" id="KW-1185">Reference proteome</keyword>